<proteinExistence type="inferred from homology"/>
<evidence type="ECO:0000256" key="8">
    <source>
        <dbReference type="SAM" id="Phobius"/>
    </source>
</evidence>
<organism evidence="9 10">
    <name type="scientific">Novipirellula aureliae</name>
    <dbReference type="NCBI Taxonomy" id="2527966"/>
    <lineage>
        <taxon>Bacteria</taxon>
        <taxon>Pseudomonadati</taxon>
        <taxon>Planctomycetota</taxon>
        <taxon>Planctomycetia</taxon>
        <taxon>Pirellulales</taxon>
        <taxon>Pirellulaceae</taxon>
        <taxon>Novipirellula</taxon>
    </lineage>
</organism>
<comment type="caution">
    <text evidence="9">The sequence shown here is derived from an EMBL/GenBank/DDBJ whole genome shotgun (WGS) entry which is preliminary data.</text>
</comment>
<evidence type="ECO:0000256" key="4">
    <source>
        <dbReference type="ARBA" id="ARBA00022475"/>
    </source>
</evidence>
<dbReference type="Pfam" id="PF04066">
    <property type="entry name" value="MrpF_PhaF"/>
    <property type="match status" value="1"/>
</dbReference>
<dbReference type="EMBL" id="SJPY01000001">
    <property type="protein sequence ID" value="TWU45024.1"/>
    <property type="molecule type" value="Genomic_DNA"/>
</dbReference>
<dbReference type="AlphaFoldDB" id="A0A5C6E8W5"/>
<feature type="transmembrane region" description="Helical" evidence="8">
    <location>
        <begin position="6"/>
        <end position="24"/>
    </location>
</feature>
<gene>
    <name evidence="9" type="primary">mrpF_1</name>
    <name evidence="9" type="ORF">Q31b_01950</name>
</gene>
<dbReference type="GO" id="GO:0005886">
    <property type="term" value="C:plasma membrane"/>
    <property type="evidence" value="ECO:0007669"/>
    <property type="project" value="UniProtKB-SubCell"/>
</dbReference>
<dbReference type="PANTHER" id="PTHR34702:SF1">
    <property type="entry name" value="NA(+)_H(+) ANTIPORTER SUBUNIT F"/>
    <property type="match status" value="1"/>
</dbReference>
<evidence type="ECO:0000256" key="2">
    <source>
        <dbReference type="ARBA" id="ARBA00009212"/>
    </source>
</evidence>
<dbReference type="RefSeq" id="WP_197170714.1">
    <property type="nucleotide sequence ID" value="NZ_SJPY01000001.1"/>
</dbReference>
<keyword evidence="10" id="KW-1185">Reference proteome</keyword>
<keyword evidence="5 8" id="KW-0812">Transmembrane</keyword>
<evidence type="ECO:0000256" key="7">
    <source>
        <dbReference type="ARBA" id="ARBA00023136"/>
    </source>
</evidence>
<comment type="similarity">
    <text evidence="2">Belongs to the CPA3 antiporters (TC 2.A.63) subunit F family.</text>
</comment>
<feature type="transmembrane region" description="Helical" evidence="8">
    <location>
        <begin position="36"/>
        <end position="55"/>
    </location>
</feature>
<dbReference type="Proteomes" id="UP000315471">
    <property type="component" value="Unassembled WGS sequence"/>
</dbReference>
<evidence type="ECO:0000256" key="1">
    <source>
        <dbReference type="ARBA" id="ARBA00004651"/>
    </source>
</evidence>
<dbReference type="InterPro" id="IPR007208">
    <property type="entry name" value="MrpF/PhaF-like"/>
</dbReference>
<evidence type="ECO:0000256" key="5">
    <source>
        <dbReference type="ARBA" id="ARBA00022692"/>
    </source>
</evidence>
<evidence type="ECO:0000313" key="10">
    <source>
        <dbReference type="Proteomes" id="UP000315471"/>
    </source>
</evidence>
<dbReference type="PANTHER" id="PTHR34702">
    <property type="entry name" value="NA(+)/H(+) ANTIPORTER SUBUNIT F1"/>
    <property type="match status" value="1"/>
</dbReference>
<dbReference type="GO" id="GO:0015385">
    <property type="term" value="F:sodium:proton antiporter activity"/>
    <property type="evidence" value="ECO:0007669"/>
    <property type="project" value="TreeGrafter"/>
</dbReference>
<keyword evidence="6 8" id="KW-1133">Transmembrane helix</keyword>
<sequence>MTMVSYTCSIAMIALVLGVGLAFLRLIKGPTLHDRVVALDLIATLLVGLTTISSIQTGNEVFLYVAMVVALFSFIGTMGFCWYLQQEQQP</sequence>
<evidence type="ECO:0000256" key="3">
    <source>
        <dbReference type="ARBA" id="ARBA00022448"/>
    </source>
</evidence>
<accession>A0A5C6E8W5</accession>
<keyword evidence="7 8" id="KW-0472">Membrane</keyword>
<evidence type="ECO:0000313" key="9">
    <source>
        <dbReference type="EMBL" id="TWU45024.1"/>
    </source>
</evidence>
<comment type="subcellular location">
    <subcellularLocation>
        <location evidence="1">Cell membrane</location>
        <topology evidence="1">Multi-pass membrane protein</topology>
    </subcellularLocation>
</comment>
<name>A0A5C6E8W5_9BACT</name>
<keyword evidence="4" id="KW-1003">Cell membrane</keyword>
<feature type="transmembrane region" description="Helical" evidence="8">
    <location>
        <begin position="61"/>
        <end position="84"/>
    </location>
</feature>
<protein>
    <submittedName>
        <fullName evidence="9">Na(+)/H(+) antiporter subunit F</fullName>
    </submittedName>
</protein>
<reference evidence="9 10" key="1">
    <citation type="submission" date="2019-02" db="EMBL/GenBank/DDBJ databases">
        <title>Deep-cultivation of Planctomycetes and their phenomic and genomic characterization uncovers novel biology.</title>
        <authorList>
            <person name="Wiegand S."/>
            <person name="Jogler M."/>
            <person name="Boedeker C."/>
            <person name="Pinto D."/>
            <person name="Vollmers J."/>
            <person name="Rivas-Marin E."/>
            <person name="Kohn T."/>
            <person name="Peeters S.H."/>
            <person name="Heuer A."/>
            <person name="Rast P."/>
            <person name="Oberbeckmann S."/>
            <person name="Bunk B."/>
            <person name="Jeske O."/>
            <person name="Meyerdierks A."/>
            <person name="Storesund J.E."/>
            <person name="Kallscheuer N."/>
            <person name="Luecker S."/>
            <person name="Lage O.M."/>
            <person name="Pohl T."/>
            <person name="Merkel B.J."/>
            <person name="Hornburger P."/>
            <person name="Mueller R.-W."/>
            <person name="Bruemmer F."/>
            <person name="Labrenz M."/>
            <person name="Spormann A.M."/>
            <person name="Op Den Camp H."/>
            <person name="Overmann J."/>
            <person name="Amann R."/>
            <person name="Jetten M.S.M."/>
            <person name="Mascher T."/>
            <person name="Medema M.H."/>
            <person name="Devos D.P."/>
            <person name="Kaster A.-K."/>
            <person name="Ovreas L."/>
            <person name="Rohde M."/>
            <person name="Galperin M.Y."/>
            <person name="Jogler C."/>
        </authorList>
    </citation>
    <scope>NUCLEOTIDE SEQUENCE [LARGE SCALE GENOMIC DNA]</scope>
    <source>
        <strain evidence="9 10">Q31b</strain>
    </source>
</reference>
<evidence type="ECO:0000256" key="6">
    <source>
        <dbReference type="ARBA" id="ARBA00022989"/>
    </source>
</evidence>
<keyword evidence="3" id="KW-0813">Transport</keyword>